<dbReference type="Pfam" id="PF13411">
    <property type="entry name" value="MerR_1"/>
    <property type="match status" value="1"/>
</dbReference>
<dbReference type="PROSITE" id="PS00552">
    <property type="entry name" value="HTH_MERR_1"/>
    <property type="match status" value="1"/>
</dbReference>
<dbReference type="PANTHER" id="PTHR30204:SF98">
    <property type="entry name" value="HTH-TYPE TRANSCRIPTIONAL REGULATOR ADHR"/>
    <property type="match status" value="1"/>
</dbReference>
<dbReference type="GO" id="GO:0003700">
    <property type="term" value="F:DNA-binding transcription factor activity"/>
    <property type="evidence" value="ECO:0007669"/>
    <property type="project" value="InterPro"/>
</dbReference>
<gene>
    <name evidence="3" type="ORF">NE630_12190</name>
</gene>
<evidence type="ECO:0000259" key="2">
    <source>
        <dbReference type="PROSITE" id="PS50937"/>
    </source>
</evidence>
<dbReference type="PANTHER" id="PTHR30204">
    <property type="entry name" value="REDOX-CYCLING DRUG-SENSING TRANSCRIPTIONAL ACTIVATOR SOXR"/>
    <property type="match status" value="1"/>
</dbReference>
<sequence length="140" mass="16184">MTISEAAEKTGLSADTLRYYERIGLIPPVPRTESGLRDYNDEVIEWVMFIQRFKEIGMSLESILSYVKLAMLGSGTRQERKVILLETRRSLMSKIEHLHGCLREADYQLEHYDSGLMPETENAVGRWRRREEVSAQSFAV</sequence>
<name>A0AAW5K5M6_9BACT</name>
<dbReference type="CDD" id="cd01109">
    <property type="entry name" value="HTH_YyaN"/>
    <property type="match status" value="1"/>
</dbReference>
<keyword evidence="4" id="KW-1185">Reference proteome</keyword>
<proteinExistence type="predicted"/>
<evidence type="ECO:0000256" key="1">
    <source>
        <dbReference type="ARBA" id="ARBA00023125"/>
    </source>
</evidence>
<dbReference type="InterPro" id="IPR047057">
    <property type="entry name" value="MerR_fam"/>
</dbReference>
<comment type="caution">
    <text evidence="3">The sequence shown here is derived from an EMBL/GenBank/DDBJ whole genome shotgun (WGS) entry which is preliminary data.</text>
</comment>
<dbReference type="RefSeq" id="WP_008709001.1">
    <property type="nucleotide sequence ID" value="NZ_CABKQM010000002.1"/>
</dbReference>
<dbReference type="EMBL" id="JANFYT010000029">
    <property type="protein sequence ID" value="MCQ4815192.1"/>
    <property type="molecule type" value="Genomic_DNA"/>
</dbReference>
<dbReference type="GO" id="GO:0003677">
    <property type="term" value="F:DNA binding"/>
    <property type="evidence" value="ECO:0007669"/>
    <property type="project" value="UniProtKB-KW"/>
</dbReference>
<protein>
    <submittedName>
        <fullName evidence="3">MerR family transcriptional regulator</fullName>
    </submittedName>
</protein>
<evidence type="ECO:0000313" key="4">
    <source>
        <dbReference type="Proteomes" id="UP001205919"/>
    </source>
</evidence>
<dbReference type="SMART" id="SM00422">
    <property type="entry name" value="HTH_MERR"/>
    <property type="match status" value="1"/>
</dbReference>
<dbReference type="Proteomes" id="UP001205919">
    <property type="component" value="Unassembled WGS sequence"/>
</dbReference>
<dbReference type="InterPro" id="IPR000551">
    <property type="entry name" value="MerR-type_HTH_dom"/>
</dbReference>
<dbReference type="Gene3D" id="1.10.1660.10">
    <property type="match status" value="1"/>
</dbReference>
<accession>A0AAW5K5M6</accession>
<dbReference type="InterPro" id="IPR009061">
    <property type="entry name" value="DNA-bd_dom_put_sf"/>
</dbReference>
<feature type="domain" description="HTH merR-type" evidence="2">
    <location>
        <begin position="1"/>
        <end position="69"/>
    </location>
</feature>
<dbReference type="PRINTS" id="PR00040">
    <property type="entry name" value="HTHMERR"/>
</dbReference>
<dbReference type="SUPFAM" id="SSF46955">
    <property type="entry name" value="Putative DNA-binding domain"/>
    <property type="match status" value="1"/>
</dbReference>
<reference evidence="3 4" key="1">
    <citation type="submission" date="2022-06" db="EMBL/GenBank/DDBJ databases">
        <title>Isolation of gut microbiota from human fecal samples.</title>
        <authorList>
            <person name="Pamer E.G."/>
            <person name="Barat B."/>
            <person name="Waligurski E."/>
            <person name="Medina S."/>
            <person name="Paddock L."/>
            <person name="Mostad J."/>
        </authorList>
    </citation>
    <scope>NUCLEOTIDE SEQUENCE [LARGE SCALE GENOMIC DNA]</scope>
    <source>
        <strain evidence="3 4">DFI.9.90</strain>
    </source>
</reference>
<evidence type="ECO:0000313" key="3">
    <source>
        <dbReference type="EMBL" id="MCQ4815192.1"/>
    </source>
</evidence>
<dbReference type="PROSITE" id="PS50937">
    <property type="entry name" value="HTH_MERR_2"/>
    <property type="match status" value="1"/>
</dbReference>
<keyword evidence="1" id="KW-0238">DNA-binding</keyword>
<dbReference type="AlphaFoldDB" id="A0AAW5K5M6"/>
<organism evidence="3 4">
    <name type="scientific">Cloacibacillus evryensis</name>
    <dbReference type="NCBI Taxonomy" id="508460"/>
    <lineage>
        <taxon>Bacteria</taxon>
        <taxon>Thermotogati</taxon>
        <taxon>Synergistota</taxon>
        <taxon>Synergistia</taxon>
        <taxon>Synergistales</taxon>
        <taxon>Synergistaceae</taxon>
        <taxon>Cloacibacillus</taxon>
    </lineage>
</organism>